<sequence>MDEYVETMDGVLELEVEEVEDRATGAAAVKAEAAATIGESTTGTAEEELLREMDMVSFKVMRKRIKGFAKFVASATEVEQQTRQKIAMMTKCSERQKELILAPVAKFGRELLERFEEMGGDEWPRSVLRVMRKFGLESVEELREACEQAARCREQGDIIDNLKQKLDKQNNEKILLQEAWKEEKKKLEAQMEKLKEQHRMAEENVERLKKALKEERKVAEGNKSNLQHCTGESKIVQENDEEVRSAVGDAEELRVLEEIVGKGGSKRSRRNSGMKEMVQCMSKMMKSSALPEPKTFDGSGEFGEFKRAFLLKYQQVTDGDDELVAILEEKFLKGAAKTLFQSLPKRYERSLKALFEDFEKKLRKRQGDRKAEALNEFEELKKKQGQKMWEYLLEVEKWSRMAFPEVGDETLSQMRTTKLMKAVREDDTLHKMLIMKRFEVPLAQQYEQLKDVVLQQENEKLRENGLKKGYGSSPRGKKETVWKGNRLADPAKESHNREGGFINPNRKCFRCGGMGHMSRQCTSKPVQNVKAREEDAVKSVGAEIVEIVEMLGQRRRIVIDSGAVVSVMSTGAWNRLKKGCPSWEKEVEMLAKPSFTLVDASKMNMPVKEQVKIDIGVRGRRALVVFQLVENEADIFLLGTNAFESVGVELKWKAERSVALAAEKLRVPPQSCAQIMVKVEADLGNNVLLESKEEWVPTSLCSKNENGNLTVLVSNWKDEPLLIKKNHVIGVVTREWELLESKRDKAVNMLDLERKVPLKGNRRNDEVWRILVENGEVPDGNIRRIVSEFSDVFAIEDSELTQTDMVQCEIELEKGKGQSDAGGHGDAKGDQEM</sequence>
<keyword evidence="1" id="KW-0479">Metal-binding</keyword>
<name>A0A8R1ELT3_CAEJA</name>
<keyword evidence="1" id="KW-0863">Zinc-finger</keyword>
<reference evidence="5" key="2">
    <citation type="submission" date="2022-06" db="UniProtKB">
        <authorList>
            <consortium name="EnsemblMetazoa"/>
        </authorList>
    </citation>
    <scope>IDENTIFICATION</scope>
    <source>
        <strain evidence="5">DF5081</strain>
    </source>
</reference>
<dbReference type="PANTHER" id="PTHR37984:SF5">
    <property type="entry name" value="PROTEIN NYNRIN-LIKE"/>
    <property type="match status" value="1"/>
</dbReference>
<dbReference type="AlphaFoldDB" id="A0A8R1ELT3"/>
<feature type="domain" description="CCHC-type" evidence="4">
    <location>
        <begin position="506"/>
        <end position="523"/>
    </location>
</feature>
<feature type="region of interest" description="Disordered" evidence="3">
    <location>
        <begin position="465"/>
        <end position="499"/>
    </location>
</feature>
<reference evidence="6" key="1">
    <citation type="submission" date="2010-08" db="EMBL/GenBank/DDBJ databases">
        <authorList>
            <consortium name="Caenorhabditis japonica Sequencing Consortium"/>
            <person name="Wilson R.K."/>
        </authorList>
    </citation>
    <scope>NUCLEOTIDE SEQUENCE [LARGE SCALE GENOMIC DNA]</scope>
    <source>
        <strain evidence="6">DF5081</strain>
    </source>
</reference>
<dbReference type="SUPFAM" id="SSF57756">
    <property type="entry name" value="Retrovirus zinc finger-like domains"/>
    <property type="match status" value="1"/>
</dbReference>
<evidence type="ECO:0000256" key="1">
    <source>
        <dbReference type="PROSITE-ProRule" id="PRU00047"/>
    </source>
</evidence>
<keyword evidence="1" id="KW-0862">Zinc</keyword>
<feature type="compositionally biased region" description="Basic and acidic residues" evidence="3">
    <location>
        <begin position="489"/>
        <end position="498"/>
    </location>
</feature>
<dbReference type="GO" id="GO:0003676">
    <property type="term" value="F:nucleic acid binding"/>
    <property type="evidence" value="ECO:0007669"/>
    <property type="project" value="InterPro"/>
</dbReference>
<dbReference type="Pfam" id="PF00098">
    <property type="entry name" value="zf-CCHC"/>
    <property type="match status" value="1"/>
</dbReference>
<dbReference type="GO" id="GO:0005737">
    <property type="term" value="C:cytoplasm"/>
    <property type="evidence" value="ECO:0007669"/>
    <property type="project" value="UniProtKB-ARBA"/>
</dbReference>
<dbReference type="Proteomes" id="UP000005237">
    <property type="component" value="Unassembled WGS sequence"/>
</dbReference>
<feature type="coiled-coil region" evidence="2">
    <location>
        <begin position="152"/>
        <end position="222"/>
    </location>
</feature>
<evidence type="ECO:0000256" key="2">
    <source>
        <dbReference type="SAM" id="Coils"/>
    </source>
</evidence>
<evidence type="ECO:0000259" key="4">
    <source>
        <dbReference type="PROSITE" id="PS50158"/>
    </source>
</evidence>
<dbReference type="InterPro" id="IPR050951">
    <property type="entry name" value="Retrovirus_Pol_polyprotein"/>
</dbReference>
<accession>A0A8R1ELT3</accession>
<organism evidence="5 6">
    <name type="scientific">Caenorhabditis japonica</name>
    <dbReference type="NCBI Taxonomy" id="281687"/>
    <lineage>
        <taxon>Eukaryota</taxon>
        <taxon>Metazoa</taxon>
        <taxon>Ecdysozoa</taxon>
        <taxon>Nematoda</taxon>
        <taxon>Chromadorea</taxon>
        <taxon>Rhabditida</taxon>
        <taxon>Rhabditina</taxon>
        <taxon>Rhabditomorpha</taxon>
        <taxon>Rhabditoidea</taxon>
        <taxon>Rhabditidae</taxon>
        <taxon>Peloderinae</taxon>
        <taxon>Caenorhabditis</taxon>
    </lineage>
</organism>
<evidence type="ECO:0000313" key="6">
    <source>
        <dbReference type="Proteomes" id="UP000005237"/>
    </source>
</evidence>
<proteinExistence type="predicted"/>
<feature type="region of interest" description="Disordered" evidence="3">
    <location>
        <begin position="812"/>
        <end position="833"/>
    </location>
</feature>
<dbReference type="Gene3D" id="4.10.60.10">
    <property type="entry name" value="Zinc finger, CCHC-type"/>
    <property type="match status" value="1"/>
</dbReference>
<protein>
    <submittedName>
        <fullName evidence="5">CCHC-type domain-containing protein</fullName>
    </submittedName>
</protein>
<evidence type="ECO:0000256" key="3">
    <source>
        <dbReference type="SAM" id="MobiDB-lite"/>
    </source>
</evidence>
<dbReference type="PANTHER" id="PTHR37984">
    <property type="entry name" value="PROTEIN CBG26694"/>
    <property type="match status" value="1"/>
</dbReference>
<dbReference type="EnsemblMetazoa" id="CJA39210.1">
    <property type="protein sequence ID" value="CJA39210.1"/>
    <property type="gene ID" value="WBGene00215057"/>
</dbReference>
<dbReference type="SMART" id="SM00343">
    <property type="entry name" value="ZnF_C2HC"/>
    <property type="match status" value="1"/>
</dbReference>
<evidence type="ECO:0000313" key="5">
    <source>
        <dbReference type="EnsemblMetazoa" id="CJA39210.1"/>
    </source>
</evidence>
<dbReference type="PROSITE" id="PS50158">
    <property type="entry name" value="ZF_CCHC"/>
    <property type="match status" value="1"/>
</dbReference>
<dbReference type="GO" id="GO:0019899">
    <property type="term" value="F:enzyme binding"/>
    <property type="evidence" value="ECO:0007669"/>
    <property type="project" value="UniProtKB-ARBA"/>
</dbReference>
<dbReference type="InterPro" id="IPR001878">
    <property type="entry name" value="Znf_CCHC"/>
</dbReference>
<dbReference type="InterPro" id="IPR036875">
    <property type="entry name" value="Znf_CCHC_sf"/>
</dbReference>
<keyword evidence="6" id="KW-1185">Reference proteome</keyword>
<keyword evidence="2" id="KW-0175">Coiled coil</keyword>
<dbReference type="GO" id="GO:0008270">
    <property type="term" value="F:zinc ion binding"/>
    <property type="evidence" value="ECO:0007669"/>
    <property type="project" value="UniProtKB-KW"/>
</dbReference>